<dbReference type="RefSeq" id="WP_209910565.1">
    <property type="nucleotide sequence ID" value="NZ_BAAAMI010000003.1"/>
</dbReference>
<accession>A0ABS4WIR8</accession>
<dbReference type="GO" id="GO:0006508">
    <property type="term" value="P:proteolysis"/>
    <property type="evidence" value="ECO:0007669"/>
    <property type="project" value="UniProtKB-KW"/>
</dbReference>
<protein>
    <submittedName>
        <fullName evidence="2">Membrane protein implicated in regulation of membrane protease activity</fullName>
    </submittedName>
</protein>
<proteinExistence type="predicted"/>
<dbReference type="Proteomes" id="UP000766570">
    <property type="component" value="Unassembled WGS sequence"/>
</dbReference>
<keyword evidence="2" id="KW-0645">Protease</keyword>
<evidence type="ECO:0000256" key="1">
    <source>
        <dbReference type="SAM" id="Phobius"/>
    </source>
</evidence>
<keyword evidence="2" id="KW-0378">Hydrolase</keyword>
<reference evidence="2 3" key="1">
    <citation type="submission" date="2021-03" db="EMBL/GenBank/DDBJ databases">
        <title>Sequencing the genomes of 1000 actinobacteria strains.</title>
        <authorList>
            <person name="Klenk H.-P."/>
        </authorList>
    </citation>
    <scope>NUCLEOTIDE SEQUENCE [LARGE SCALE GENOMIC DNA]</scope>
    <source>
        <strain evidence="2 3">DSM 15454</strain>
    </source>
</reference>
<name>A0ABS4WIR8_9MICC</name>
<feature type="transmembrane region" description="Helical" evidence="1">
    <location>
        <begin position="6"/>
        <end position="25"/>
    </location>
</feature>
<feature type="transmembrane region" description="Helical" evidence="1">
    <location>
        <begin position="104"/>
        <end position="121"/>
    </location>
</feature>
<comment type="caution">
    <text evidence="2">The sequence shown here is derived from an EMBL/GenBank/DDBJ whole genome shotgun (WGS) entry which is preliminary data.</text>
</comment>
<sequence length="139" mass="15672">MWEIFAAVLVAVVSAWLGPAFISLFRDPQMKRIEVIERLAALHARRISMGPKLQGLVEAEVAAGIRERATADRKRRERSWEFAAFSQAALVVIAFVFFPPDLKTESVILFSLFALLLFYIGRMSSRRLKRVGPATSFDS</sequence>
<keyword evidence="1" id="KW-0472">Membrane</keyword>
<gene>
    <name evidence="2" type="ORF">JOF46_003990</name>
</gene>
<keyword evidence="3" id="KW-1185">Reference proteome</keyword>
<evidence type="ECO:0000313" key="2">
    <source>
        <dbReference type="EMBL" id="MBP2376078.1"/>
    </source>
</evidence>
<dbReference type="EMBL" id="JAGIOE010000001">
    <property type="protein sequence ID" value="MBP2376078.1"/>
    <property type="molecule type" value="Genomic_DNA"/>
</dbReference>
<keyword evidence="1" id="KW-0812">Transmembrane</keyword>
<feature type="transmembrane region" description="Helical" evidence="1">
    <location>
        <begin position="80"/>
        <end position="98"/>
    </location>
</feature>
<keyword evidence="1" id="KW-1133">Transmembrane helix</keyword>
<evidence type="ECO:0000313" key="3">
    <source>
        <dbReference type="Proteomes" id="UP000766570"/>
    </source>
</evidence>
<organism evidence="2 3">
    <name type="scientific">Paeniglutamicibacter psychrophenolicus</name>
    <dbReference type="NCBI Taxonomy" id="257454"/>
    <lineage>
        <taxon>Bacteria</taxon>
        <taxon>Bacillati</taxon>
        <taxon>Actinomycetota</taxon>
        <taxon>Actinomycetes</taxon>
        <taxon>Micrococcales</taxon>
        <taxon>Micrococcaceae</taxon>
        <taxon>Paeniglutamicibacter</taxon>
    </lineage>
</organism>
<dbReference type="GO" id="GO:0008233">
    <property type="term" value="F:peptidase activity"/>
    <property type="evidence" value="ECO:0007669"/>
    <property type="project" value="UniProtKB-KW"/>
</dbReference>